<dbReference type="PATRIC" id="fig|997347.4.peg.2062"/>
<feature type="domain" description="CD-NTase associated protein 4-like DNA endonuclease" evidence="1">
    <location>
        <begin position="8"/>
        <end position="115"/>
    </location>
</feature>
<dbReference type="Pfam" id="PF14130">
    <property type="entry name" value="Cap4_nuclease"/>
    <property type="match status" value="1"/>
</dbReference>
<dbReference type="EC" id="3.1.4.46" evidence="2"/>
<name>F9EQQ4_9FUSO</name>
<evidence type="ECO:0000313" key="3">
    <source>
        <dbReference type="Proteomes" id="UP000005392"/>
    </source>
</evidence>
<keyword evidence="3" id="KW-1185">Reference proteome</keyword>
<reference evidence="2 3" key="1">
    <citation type="submission" date="2011-05" db="EMBL/GenBank/DDBJ databases">
        <authorList>
            <person name="Muzny D."/>
            <person name="Qin X."/>
            <person name="Deng J."/>
            <person name="Jiang H."/>
            <person name="Liu Y."/>
            <person name="Qu J."/>
            <person name="Song X.-Z."/>
            <person name="Zhang L."/>
            <person name="Thornton R."/>
            <person name="Coyle M."/>
            <person name="Francisco L."/>
            <person name="Jackson L."/>
            <person name="Javaid M."/>
            <person name="Korchina V."/>
            <person name="Kovar C."/>
            <person name="Mata R."/>
            <person name="Mathew T."/>
            <person name="Ngo R."/>
            <person name="Nguyen L."/>
            <person name="Nguyen N."/>
            <person name="Okwuonu G."/>
            <person name="Ongeri F."/>
            <person name="Pham C."/>
            <person name="Simmons D."/>
            <person name="Wilczek-Boney K."/>
            <person name="Hale W."/>
            <person name="Jakkamsetti A."/>
            <person name="Pham P."/>
            <person name="Ruth R."/>
            <person name="San Lucas F."/>
            <person name="Warren J."/>
            <person name="Zhang J."/>
            <person name="Zhao Z."/>
            <person name="Zhou C."/>
            <person name="Zhu D."/>
            <person name="Lee S."/>
            <person name="Bess C."/>
            <person name="Blankenburg K."/>
            <person name="Forbes L."/>
            <person name="Fu Q."/>
            <person name="Gubbala S."/>
            <person name="Hirani K."/>
            <person name="Jayaseelan J.C."/>
            <person name="Lara F."/>
            <person name="Munidasa M."/>
            <person name="Palculict T."/>
            <person name="Patil S."/>
            <person name="Pu L.-L."/>
            <person name="Saada N."/>
            <person name="Tang L."/>
            <person name="Weissenberger G."/>
            <person name="Zhu Y."/>
            <person name="Hemphill L."/>
            <person name="Shang Y."/>
            <person name="Youmans B."/>
            <person name="Ayvaz T."/>
            <person name="Ross M."/>
            <person name="Santibanez J."/>
            <person name="Aqrawi P."/>
            <person name="Gross S."/>
            <person name="Joshi V."/>
            <person name="Fowler G."/>
            <person name="Nazareth L."/>
            <person name="Reid J."/>
            <person name="Worley K."/>
            <person name="Petrosino J."/>
            <person name="Highlander S."/>
            <person name="Gibbs R."/>
        </authorList>
    </citation>
    <scope>NUCLEOTIDE SEQUENCE [LARGE SCALE GENOMIC DNA]</scope>
    <source>
        <strain evidence="2 3">ATCC 51191</strain>
    </source>
</reference>
<comment type="caution">
    <text evidence="2">The sequence shown here is derived from an EMBL/GenBank/DDBJ whole genome shotgun (WGS) entry which is preliminary data.</text>
</comment>
<dbReference type="GO" id="GO:0008889">
    <property type="term" value="F:glycerophosphodiester phosphodiesterase activity"/>
    <property type="evidence" value="ECO:0007669"/>
    <property type="project" value="UniProtKB-EC"/>
</dbReference>
<protein>
    <submittedName>
        <fullName evidence="2">Glycerophosphodiesterase</fullName>
        <ecNumber evidence="2">3.1.4.46</ecNumber>
    </submittedName>
</protein>
<dbReference type="GO" id="GO:0004518">
    <property type="term" value="F:nuclease activity"/>
    <property type="evidence" value="ECO:0007669"/>
    <property type="project" value="InterPro"/>
</dbReference>
<dbReference type="AlphaFoldDB" id="F9EQQ4"/>
<dbReference type="HOGENOM" id="CLU_1803368_0_0_0"/>
<dbReference type="EMBL" id="AFQD01000436">
    <property type="protein sequence ID" value="EGQ78712.1"/>
    <property type="molecule type" value="Genomic_DNA"/>
</dbReference>
<organism evidence="2 3">
    <name type="scientific">Fusobacterium animalis ATCC 51191</name>
    <dbReference type="NCBI Taxonomy" id="997347"/>
    <lineage>
        <taxon>Bacteria</taxon>
        <taxon>Fusobacteriati</taxon>
        <taxon>Fusobacteriota</taxon>
        <taxon>Fusobacteriia</taxon>
        <taxon>Fusobacteriales</taxon>
        <taxon>Fusobacteriaceae</taxon>
        <taxon>Fusobacterium</taxon>
    </lineage>
</organism>
<evidence type="ECO:0000259" key="1">
    <source>
        <dbReference type="Pfam" id="PF14130"/>
    </source>
</evidence>
<proteinExistence type="predicted"/>
<gene>
    <name evidence="2" type="primary">glpQ4</name>
    <name evidence="2" type="ORF">HMPREF9094_2259</name>
</gene>
<keyword evidence="2" id="KW-0378">Hydrolase</keyword>
<dbReference type="Proteomes" id="UP000005392">
    <property type="component" value="Unassembled WGS sequence"/>
</dbReference>
<sequence>MGTQATASTKGYTLQDYFGIYFFFEKENYKKIVSIELEGKDQDIEIVYKDESRDYIQVKTQEKPMKNTNFNGEAFKKGIEILYKTYDKLNKKKIRINRLILSTNMLNQGIERLTNKIKEGFEENFIYNIFEHCSADEIKKISE</sequence>
<dbReference type="InterPro" id="IPR025382">
    <property type="entry name" value="Cap4-like_endonuclease_dom"/>
</dbReference>
<accession>F9EQQ4</accession>
<evidence type="ECO:0000313" key="2">
    <source>
        <dbReference type="EMBL" id="EGQ78712.1"/>
    </source>
</evidence>